<keyword evidence="6" id="KW-0460">Magnesium</keyword>
<evidence type="ECO:0000256" key="6">
    <source>
        <dbReference type="ARBA" id="ARBA00022842"/>
    </source>
</evidence>
<reference evidence="10" key="1">
    <citation type="submission" date="2007-06" db="EMBL/GenBank/DDBJ databases">
        <title>Full length cDNA sequences from Sitka Spruce (Picea sitchensis).</title>
        <authorList>
            <person name="Ralph S.G."/>
            <person name="Chun H.E."/>
            <person name="Liao N."/>
            <person name="Ali J."/>
            <person name="Reid K."/>
            <person name="Kolosova N."/>
            <person name="Cooper N."/>
            <person name="Cullis C."/>
            <person name="Jancsik S."/>
            <person name="Moore R."/>
            <person name="Mayo M."/>
            <person name="Wagner S."/>
            <person name="Holt R.A."/>
            <person name="Jones S.J.M."/>
            <person name="Marra M.A."/>
            <person name="Ritland C.E."/>
            <person name="Ritland K."/>
            <person name="Bohlmann J."/>
        </authorList>
    </citation>
    <scope>NUCLEOTIDE SEQUENCE</scope>
    <source>
        <tissue evidence="10">Bark</tissue>
    </source>
</reference>
<feature type="domain" description="GHMP kinase C-terminal" evidence="9">
    <location>
        <begin position="322"/>
        <end position="397"/>
    </location>
</feature>
<evidence type="ECO:0000256" key="5">
    <source>
        <dbReference type="ARBA" id="ARBA00022840"/>
    </source>
</evidence>
<sequence length="423" mass="46103">MGGSSWPSAAEVERVRRSAAALAGCDVEKVRMVASPYRICPLGAHIDHQGGTVTAMAINRGILLGFVPSEDCKVLLRSGQFGGEVQFRIDNDLCKGDQIGVDEECGWGRYARGAAFALQRAGKHLYQGIIGFIEGSGSFDSSGISSSAAVGVAYLLAFESANDLTISQLENIELDRLIENEYMGINNGVLDQSAILLSQRNCLTCIDCKTKEYKLIHPPKVNDNSQWQEPESYKILLAFSGLRHSLPSTPGYNSRVAECKEAARILLTASGKTFMELLLCNVAPEDYILHKEKLEGALARRSEHYFSENKRVFAGLESWSSGNLEEFGKLMSESGLSSIQNYECGCEPLIQLYHILLKAPGVYGARFSGAGFRGCCVAFVDANFAEDAALFVREEYKKVQPKLFSQAGTVVLICETGDKACII</sequence>
<proteinExistence type="evidence at transcript level"/>
<evidence type="ECO:0000256" key="3">
    <source>
        <dbReference type="ARBA" id="ARBA00022741"/>
    </source>
</evidence>
<dbReference type="InterPro" id="IPR014721">
    <property type="entry name" value="Ribsml_uS5_D2-typ_fold_subgr"/>
</dbReference>
<evidence type="ECO:0000256" key="1">
    <source>
        <dbReference type="ARBA" id="ARBA00022679"/>
    </source>
</evidence>
<dbReference type="FunFam" id="3.30.70.890:FF:000001">
    <property type="entry name" value="Galactokinase"/>
    <property type="match status" value="1"/>
</dbReference>
<dbReference type="Gene3D" id="3.30.70.890">
    <property type="entry name" value="GHMP kinase, C-terminal domain"/>
    <property type="match status" value="1"/>
</dbReference>
<protein>
    <recommendedName>
        <fullName evidence="11">GHMP kinase N-terminal domain-containing protein</fullName>
    </recommendedName>
</protein>
<evidence type="ECO:0008006" key="11">
    <source>
        <dbReference type="Google" id="ProtNLM"/>
    </source>
</evidence>
<dbReference type="AlphaFoldDB" id="B8LS15"/>
<evidence type="ECO:0000256" key="2">
    <source>
        <dbReference type="ARBA" id="ARBA00022723"/>
    </source>
</evidence>
<evidence type="ECO:0000256" key="7">
    <source>
        <dbReference type="ARBA" id="ARBA00023277"/>
    </source>
</evidence>
<dbReference type="GO" id="GO:0016301">
    <property type="term" value="F:kinase activity"/>
    <property type="evidence" value="ECO:0007669"/>
    <property type="project" value="UniProtKB-KW"/>
</dbReference>
<dbReference type="Gene3D" id="3.30.230.10">
    <property type="match status" value="1"/>
</dbReference>
<evidence type="ECO:0000259" key="8">
    <source>
        <dbReference type="Pfam" id="PF00288"/>
    </source>
</evidence>
<name>B8LS15_PICSI</name>
<dbReference type="PANTHER" id="PTHR10457:SF6">
    <property type="entry name" value="GALACTURONOKINASE"/>
    <property type="match status" value="1"/>
</dbReference>
<dbReference type="GO" id="GO:0016773">
    <property type="term" value="F:phosphotransferase activity, alcohol group as acceptor"/>
    <property type="evidence" value="ECO:0007669"/>
    <property type="project" value="InterPro"/>
</dbReference>
<dbReference type="PIRSF" id="PIRSF000530">
    <property type="entry name" value="Galactokinase"/>
    <property type="match status" value="1"/>
</dbReference>
<dbReference type="SUPFAM" id="SSF55060">
    <property type="entry name" value="GHMP Kinase, C-terminal domain"/>
    <property type="match status" value="1"/>
</dbReference>
<dbReference type="Pfam" id="PF00288">
    <property type="entry name" value="GHMP_kinases_N"/>
    <property type="match status" value="1"/>
</dbReference>
<dbReference type="InterPro" id="IPR013750">
    <property type="entry name" value="GHMP_kinase_C_dom"/>
</dbReference>
<accession>B8LS15</accession>
<dbReference type="GO" id="GO:0006012">
    <property type="term" value="P:galactose metabolic process"/>
    <property type="evidence" value="ECO:0007669"/>
    <property type="project" value="TreeGrafter"/>
</dbReference>
<keyword evidence="3" id="KW-0547">Nucleotide-binding</keyword>
<dbReference type="PRINTS" id="PR00959">
    <property type="entry name" value="MEVGALKINASE"/>
</dbReference>
<feature type="domain" description="GHMP kinase N-terminal" evidence="8">
    <location>
        <begin position="140"/>
        <end position="198"/>
    </location>
</feature>
<keyword evidence="5" id="KW-0067">ATP-binding</keyword>
<organism evidence="10">
    <name type="scientific">Picea sitchensis</name>
    <name type="common">Sitka spruce</name>
    <name type="synonym">Pinus sitchensis</name>
    <dbReference type="NCBI Taxonomy" id="3332"/>
    <lineage>
        <taxon>Eukaryota</taxon>
        <taxon>Viridiplantae</taxon>
        <taxon>Streptophyta</taxon>
        <taxon>Embryophyta</taxon>
        <taxon>Tracheophyta</taxon>
        <taxon>Spermatophyta</taxon>
        <taxon>Pinopsida</taxon>
        <taxon>Pinidae</taxon>
        <taxon>Conifers I</taxon>
        <taxon>Pinales</taxon>
        <taxon>Pinaceae</taxon>
        <taxon>Picea</taxon>
    </lineage>
</organism>
<keyword evidence="4" id="KW-0418">Kinase</keyword>
<dbReference type="InterPro" id="IPR020568">
    <property type="entry name" value="Ribosomal_Su5_D2-typ_SF"/>
</dbReference>
<keyword evidence="1" id="KW-0808">Transferase</keyword>
<dbReference type="GO" id="GO:0046872">
    <property type="term" value="F:metal ion binding"/>
    <property type="evidence" value="ECO:0007669"/>
    <property type="project" value="UniProtKB-KW"/>
</dbReference>
<dbReference type="GO" id="GO:0005524">
    <property type="term" value="F:ATP binding"/>
    <property type="evidence" value="ECO:0007669"/>
    <property type="project" value="UniProtKB-KW"/>
</dbReference>
<keyword evidence="2" id="KW-0479">Metal-binding</keyword>
<dbReference type="InterPro" id="IPR006204">
    <property type="entry name" value="GHMP_kinase_N_dom"/>
</dbReference>
<dbReference type="InterPro" id="IPR006206">
    <property type="entry name" value="Mevalonate/galactokinase"/>
</dbReference>
<dbReference type="Pfam" id="PF08544">
    <property type="entry name" value="GHMP_kinases_C"/>
    <property type="match status" value="1"/>
</dbReference>
<dbReference type="InterPro" id="IPR036554">
    <property type="entry name" value="GHMP_kinase_C_sf"/>
</dbReference>
<evidence type="ECO:0000256" key="4">
    <source>
        <dbReference type="ARBA" id="ARBA00022777"/>
    </source>
</evidence>
<dbReference type="EMBL" id="EF678717">
    <property type="protein sequence ID" value="ABR18445.1"/>
    <property type="molecule type" value="mRNA"/>
</dbReference>
<dbReference type="GO" id="GO:0005829">
    <property type="term" value="C:cytosol"/>
    <property type="evidence" value="ECO:0007669"/>
    <property type="project" value="TreeGrafter"/>
</dbReference>
<evidence type="ECO:0000259" key="9">
    <source>
        <dbReference type="Pfam" id="PF08544"/>
    </source>
</evidence>
<dbReference type="PANTHER" id="PTHR10457">
    <property type="entry name" value="MEVALONATE KINASE/GALACTOKINASE"/>
    <property type="match status" value="1"/>
</dbReference>
<evidence type="ECO:0000313" key="10">
    <source>
        <dbReference type="EMBL" id="ABR18445.1"/>
    </source>
</evidence>
<keyword evidence="7" id="KW-0119">Carbohydrate metabolism</keyword>
<dbReference type="SUPFAM" id="SSF54211">
    <property type="entry name" value="Ribosomal protein S5 domain 2-like"/>
    <property type="match status" value="1"/>
</dbReference>